<reference evidence="2" key="1">
    <citation type="submission" date="2025-08" db="UniProtKB">
        <authorList>
            <consortium name="RefSeq"/>
        </authorList>
    </citation>
    <scope>IDENTIFICATION</scope>
</reference>
<keyword evidence="1" id="KW-1185">Reference proteome</keyword>
<proteinExistence type="predicted"/>
<name>A0ABM4DHP8_HYDVU</name>
<evidence type="ECO:0000313" key="2">
    <source>
        <dbReference type="RefSeq" id="XP_065674012.1"/>
    </source>
</evidence>
<organism evidence="1 2">
    <name type="scientific">Hydra vulgaris</name>
    <name type="common">Hydra</name>
    <name type="synonym">Hydra attenuata</name>
    <dbReference type="NCBI Taxonomy" id="6087"/>
    <lineage>
        <taxon>Eukaryota</taxon>
        <taxon>Metazoa</taxon>
        <taxon>Cnidaria</taxon>
        <taxon>Hydrozoa</taxon>
        <taxon>Hydroidolina</taxon>
        <taxon>Anthoathecata</taxon>
        <taxon>Aplanulata</taxon>
        <taxon>Hydridae</taxon>
        <taxon>Hydra</taxon>
    </lineage>
</organism>
<dbReference type="Proteomes" id="UP001652625">
    <property type="component" value="Chromosome 14"/>
</dbReference>
<accession>A0ABM4DHP8</accession>
<dbReference type="RefSeq" id="XP_065674012.1">
    <property type="nucleotide sequence ID" value="XM_065817940.1"/>
</dbReference>
<sequence>MRNKQSIRNTSTLLETANSNIATDTGYIYSLLNNNFQSVFVLEPEGPMLAFESRTEAICVVNPTSFLIVVVQKCLNYVDERKSTGYDDLHPRVLSKGAATFAESYFLIYKCSFATDVVSNLWRKLNVTPFFKNKSKLDASKYLSCSLHSMQNNESTFQTSIIENSVTNGLITRMLHGFVHCKDCV</sequence>
<dbReference type="PANTHER" id="PTHR33395:SF22">
    <property type="entry name" value="REVERSE TRANSCRIPTASE DOMAIN-CONTAINING PROTEIN"/>
    <property type="match status" value="1"/>
</dbReference>
<gene>
    <name evidence="2" type="primary">LOC136090961</name>
</gene>
<dbReference type="GeneID" id="136090961"/>
<protein>
    <submittedName>
        <fullName evidence="2">Uncharacterized protein LOC136090961</fullName>
    </submittedName>
</protein>
<evidence type="ECO:0000313" key="1">
    <source>
        <dbReference type="Proteomes" id="UP001652625"/>
    </source>
</evidence>
<dbReference type="PANTHER" id="PTHR33395">
    <property type="entry name" value="TRANSCRIPTASE, PUTATIVE-RELATED-RELATED"/>
    <property type="match status" value="1"/>
</dbReference>